<dbReference type="InterPro" id="IPR041329">
    <property type="entry name" value="YubB_C"/>
</dbReference>
<comment type="caution">
    <text evidence="2">The sequence shown here is derived from an EMBL/GenBank/DDBJ whole genome shotgun (WGS) entry which is preliminary data.</text>
</comment>
<proteinExistence type="predicted"/>
<organism evidence="2 3">
    <name type="scientific">Xenorhabdus budapestensis</name>
    <dbReference type="NCBI Taxonomy" id="290110"/>
    <lineage>
        <taxon>Bacteria</taxon>
        <taxon>Pseudomonadati</taxon>
        <taxon>Pseudomonadota</taxon>
        <taxon>Gammaproteobacteria</taxon>
        <taxon>Enterobacterales</taxon>
        <taxon>Morganellaceae</taxon>
        <taxon>Xenorhabdus</taxon>
    </lineage>
</organism>
<gene>
    <name evidence="2" type="ORF">Xbud_01713</name>
</gene>
<evidence type="ECO:0000259" key="1">
    <source>
        <dbReference type="Pfam" id="PF18406"/>
    </source>
</evidence>
<accession>A0A2D0J216</accession>
<dbReference type="Pfam" id="PF18406">
    <property type="entry name" value="DUF1281_C"/>
    <property type="match status" value="1"/>
</dbReference>
<evidence type="ECO:0000313" key="2">
    <source>
        <dbReference type="EMBL" id="PHM28311.1"/>
    </source>
</evidence>
<sequence>MNPIFLPAPDETDTALREELFTAQVTGLRQYPQTPQSLREKTLTVCEAPSITEAVQRLKVIYLLGDWPFGHHVRWERRNVSSLTVRFNSPWAPPSAELMGGLSLVAWSSRENSDIKIGLRQSSEADYGLS</sequence>
<dbReference type="AlphaFoldDB" id="A0A2D0J216"/>
<dbReference type="Gene3D" id="3.30.70.1270">
    <property type="entry name" value="Api92-like domains"/>
    <property type="match status" value="1"/>
</dbReference>
<evidence type="ECO:0000313" key="3">
    <source>
        <dbReference type="Proteomes" id="UP000225833"/>
    </source>
</evidence>
<reference evidence="2 3" key="1">
    <citation type="journal article" date="2017" name="Nat. Microbiol.">
        <title>Natural product diversity associated with the nematode symbionts Photorhabdus and Xenorhabdus.</title>
        <authorList>
            <person name="Tobias N.J."/>
            <person name="Wolff H."/>
            <person name="Djahanschiri B."/>
            <person name="Grundmann F."/>
            <person name="Kronenwerth M."/>
            <person name="Shi Y.M."/>
            <person name="Simonyi S."/>
            <person name="Grun P."/>
            <person name="Shapiro-Ilan D."/>
            <person name="Pidot S.J."/>
            <person name="Stinear T.P."/>
            <person name="Ebersberger I."/>
            <person name="Bode H.B."/>
        </authorList>
    </citation>
    <scope>NUCLEOTIDE SEQUENCE [LARGE SCALE GENOMIC DNA]</scope>
    <source>
        <strain evidence="2 3">DSM 16342</strain>
    </source>
</reference>
<dbReference type="Proteomes" id="UP000225833">
    <property type="component" value="Unassembled WGS sequence"/>
</dbReference>
<dbReference type="EMBL" id="NIBS01000006">
    <property type="protein sequence ID" value="PHM28311.1"/>
    <property type="molecule type" value="Genomic_DNA"/>
</dbReference>
<feature type="domain" description="YubB ferredoxin-like" evidence="1">
    <location>
        <begin position="70"/>
        <end position="103"/>
    </location>
</feature>
<protein>
    <recommendedName>
        <fullName evidence="1">YubB ferredoxin-like domain-containing protein</fullName>
    </recommendedName>
</protein>
<dbReference type="SUPFAM" id="SSF160940">
    <property type="entry name" value="Api92-like"/>
    <property type="match status" value="1"/>
</dbReference>
<name>A0A2D0J216_XENBU</name>